<gene>
    <name evidence="2" type="ORF">EZS27_008711</name>
</gene>
<dbReference type="EMBL" id="SNRY01000261">
    <property type="protein sequence ID" value="KAA6343619.1"/>
    <property type="molecule type" value="Genomic_DNA"/>
</dbReference>
<evidence type="ECO:0000259" key="1">
    <source>
        <dbReference type="Pfam" id="PF03235"/>
    </source>
</evidence>
<organism evidence="2">
    <name type="scientific">termite gut metagenome</name>
    <dbReference type="NCBI Taxonomy" id="433724"/>
    <lineage>
        <taxon>unclassified sequences</taxon>
        <taxon>metagenomes</taxon>
        <taxon>organismal metagenomes</taxon>
    </lineage>
</organism>
<dbReference type="PANTHER" id="PTHR39639:SF1">
    <property type="entry name" value="DUF262 DOMAIN-CONTAINING PROTEIN"/>
    <property type="match status" value="1"/>
</dbReference>
<proteinExistence type="predicted"/>
<dbReference type="PANTHER" id="PTHR39639">
    <property type="entry name" value="CHROMOSOME 16, WHOLE GENOME SHOTGUN SEQUENCE"/>
    <property type="match status" value="1"/>
</dbReference>
<sequence>MSVFTGYFLYLRESFIITFPNIEKERLEGEAGLDLNQKNSSAIYPDTKVRIEKAQYSILHLQHLLYNRGELIINPDFQRNQVWNNKQSSELIESILMGIPIPMMYQLIKYNMKYLKKGSKLTILLFTIRKE</sequence>
<feature type="domain" description="GmrSD restriction endonucleases N-terminal" evidence="1">
    <location>
        <begin position="66"/>
        <end position="106"/>
    </location>
</feature>
<dbReference type="Pfam" id="PF03235">
    <property type="entry name" value="GmrSD_N"/>
    <property type="match status" value="1"/>
</dbReference>
<reference evidence="2" key="1">
    <citation type="submission" date="2019-03" db="EMBL/GenBank/DDBJ databases">
        <title>Single cell metagenomics reveals metabolic interactions within the superorganism composed of flagellate Streblomastix strix and complex community of Bacteroidetes bacteria on its surface.</title>
        <authorList>
            <person name="Treitli S.C."/>
            <person name="Kolisko M."/>
            <person name="Husnik F."/>
            <person name="Keeling P."/>
            <person name="Hampl V."/>
        </authorList>
    </citation>
    <scope>NUCLEOTIDE SEQUENCE</scope>
    <source>
        <strain evidence="2">STM</strain>
    </source>
</reference>
<evidence type="ECO:0000313" key="2">
    <source>
        <dbReference type="EMBL" id="KAA6343619.1"/>
    </source>
</evidence>
<dbReference type="AlphaFoldDB" id="A0A5J4SBU0"/>
<accession>A0A5J4SBU0</accession>
<protein>
    <recommendedName>
        <fullName evidence="1">GmrSD restriction endonucleases N-terminal domain-containing protein</fullName>
    </recommendedName>
</protein>
<dbReference type="InterPro" id="IPR004919">
    <property type="entry name" value="GmrSD_N"/>
</dbReference>
<comment type="caution">
    <text evidence="2">The sequence shown here is derived from an EMBL/GenBank/DDBJ whole genome shotgun (WGS) entry which is preliminary data.</text>
</comment>
<name>A0A5J4SBU0_9ZZZZ</name>